<dbReference type="EMBL" id="CP001053">
    <property type="protein sequence ID" value="ACD18579.1"/>
    <property type="molecule type" value="Genomic_DNA"/>
</dbReference>
<proteinExistence type="predicted"/>
<gene>
    <name evidence="3" type="ordered locus">Bphyt_4197</name>
</gene>
<evidence type="ECO:0000256" key="1">
    <source>
        <dbReference type="SAM" id="MobiDB-lite"/>
    </source>
</evidence>
<feature type="region of interest" description="Disordered" evidence="1">
    <location>
        <begin position="122"/>
        <end position="163"/>
    </location>
</feature>
<evidence type="ECO:0000313" key="3">
    <source>
        <dbReference type="EMBL" id="ACD18579.1"/>
    </source>
</evidence>
<dbReference type="HOGENOM" id="CLU_1264957_0_0_4"/>
<dbReference type="AlphaFoldDB" id="B2TEQ8"/>
<protein>
    <submittedName>
        <fullName evidence="3">Uncharacterized protein</fullName>
    </submittedName>
</protein>
<accession>B2TEQ8</accession>
<sequence length="218" mass="24959">MPCRCLRSTCWHFFGCRCQAAALLRCMVFTSNFDVQENSGKDSTAVWRWRREAAGRQVRAGTYSPTEPRRLLRSDSALQTDVRSGIATNAASSRFRSSGRLDSPVIFPANFRFRIRPLPDSTDAARTVPHATRSTGTRPGKFGRPTSQKRRRPRQQPRPNRTAACRCSRIVSRADLSVICIWTDYDSDGRHRIYRLRWLGERLWPVSLNHSASWTTRS</sequence>
<feature type="signal peptide" evidence="2">
    <location>
        <begin position="1"/>
        <end position="20"/>
    </location>
</feature>
<keyword evidence="2" id="KW-0732">Signal</keyword>
<reference evidence="3 4" key="1">
    <citation type="journal article" date="2011" name="J. Bacteriol.">
        <title>Complete genome sequence of the plant growth-promoting endophyte Burkholderia phytofirmans strain PsJN.</title>
        <authorList>
            <person name="Weilharter A."/>
            <person name="Mitter B."/>
            <person name="Shin M.V."/>
            <person name="Chain P.S."/>
            <person name="Nowak J."/>
            <person name="Sessitsch A."/>
        </authorList>
    </citation>
    <scope>NUCLEOTIDE SEQUENCE [LARGE SCALE GENOMIC DNA]</scope>
    <source>
        <strain evidence="4">DSM 17436 / LMG 22146 / PsJN</strain>
    </source>
</reference>
<feature type="chain" id="PRO_5002782764" evidence="2">
    <location>
        <begin position="21"/>
        <end position="218"/>
    </location>
</feature>
<organism evidence="3 4">
    <name type="scientific">Paraburkholderia phytofirmans (strain DSM 17436 / LMG 22146 / PsJN)</name>
    <name type="common">Burkholderia phytofirmans</name>
    <dbReference type="NCBI Taxonomy" id="398527"/>
    <lineage>
        <taxon>Bacteria</taxon>
        <taxon>Pseudomonadati</taxon>
        <taxon>Pseudomonadota</taxon>
        <taxon>Betaproteobacteria</taxon>
        <taxon>Burkholderiales</taxon>
        <taxon>Burkholderiaceae</taxon>
        <taxon>Paraburkholderia</taxon>
    </lineage>
</organism>
<dbReference type="STRING" id="398527.Bphyt_4197"/>
<evidence type="ECO:0000313" key="4">
    <source>
        <dbReference type="Proteomes" id="UP000001739"/>
    </source>
</evidence>
<name>B2TEQ8_PARPJ</name>
<dbReference type="Proteomes" id="UP000001739">
    <property type="component" value="Chromosome 2"/>
</dbReference>
<dbReference type="KEGG" id="bpy:Bphyt_4197"/>
<evidence type="ECO:0000256" key="2">
    <source>
        <dbReference type="SAM" id="SignalP"/>
    </source>
</evidence>